<protein>
    <submittedName>
        <fullName evidence="6">NADPH-dependent 2,4-dienoyl-CoA reductase/sulfur reductase-like enzyme</fullName>
    </submittedName>
</protein>
<accession>A0A420W6H3</accession>
<evidence type="ECO:0000256" key="1">
    <source>
        <dbReference type="ARBA" id="ARBA00001974"/>
    </source>
</evidence>
<feature type="domain" description="FAD/NAD(P)-binding" evidence="5">
    <location>
        <begin position="4"/>
        <end position="283"/>
    </location>
</feature>
<sequence length="435" mass="47711">MEFYDVVIVGGGPAGFNAAKTVRGLYPEKELLLINDREDLQIPCSIPYVIGGKVPLEKNVYPLEKVREFGKLLIDRVTAVEPSSGTIFTPKKRIRYEKLILSTGWLPRRLNVPGCDLKGIYYIDTTTQGVRRIKEEVERAEKITLIGAGFISLGFADQISQNFKGKDIFVIEASNHIASGVFSEETEREIEEKLRKQGVKVLKNQKVEGFKGKERVEEVITKEGSIKTDLVLTFIGFIPNTKLAVDGGIKVDNRGFIEVDHFLRTSADNVLAAGNCISHLCSIDGKKIPGMLASVSARDGRIAAINLLGPQVKDRGIVPSGITEVGGEFFGFSGYTKGEFKGNKVISTDAYPGSFPGCNPLTVKLFFNDKGELVGGEFKGKSRSVWALVEVVNRLIEERKRAVEIASLLNSAFPPTTPPPLLQPLQEVALKALRS</sequence>
<dbReference type="InterPro" id="IPR023753">
    <property type="entry name" value="FAD/NAD-binding_dom"/>
</dbReference>
<dbReference type="AlphaFoldDB" id="A0A420W6H3"/>
<dbReference type="Proteomes" id="UP000280881">
    <property type="component" value="Unassembled WGS sequence"/>
</dbReference>
<dbReference type="SUPFAM" id="SSF51905">
    <property type="entry name" value="FAD/NAD(P)-binding domain"/>
    <property type="match status" value="1"/>
</dbReference>
<dbReference type="Gene3D" id="3.50.50.60">
    <property type="entry name" value="FAD/NAD(P)-binding domain"/>
    <property type="match status" value="2"/>
</dbReference>
<reference evidence="6 7" key="1">
    <citation type="submission" date="2018-10" db="EMBL/GenBank/DDBJ databases">
        <title>Genomic Encyclopedia of Type Strains, Phase IV (KMG-IV): sequencing the most valuable type-strain genomes for metagenomic binning, comparative biology and taxonomic classification.</title>
        <authorList>
            <person name="Goeker M."/>
        </authorList>
    </citation>
    <scope>NUCLEOTIDE SEQUENCE [LARGE SCALE GENOMIC DNA]</scope>
    <source>
        <strain evidence="6 7">DSM 15521</strain>
    </source>
</reference>
<organism evidence="6 7">
    <name type="scientific">Thermovibrio guaymasensis</name>
    <dbReference type="NCBI Taxonomy" id="240167"/>
    <lineage>
        <taxon>Bacteria</taxon>
        <taxon>Pseudomonadati</taxon>
        <taxon>Aquificota</taxon>
        <taxon>Aquificia</taxon>
        <taxon>Desulfurobacteriales</taxon>
        <taxon>Desulfurobacteriaceae</taxon>
        <taxon>Thermovibrio</taxon>
    </lineage>
</organism>
<keyword evidence="4" id="KW-0274">FAD</keyword>
<evidence type="ECO:0000313" key="6">
    <source>
        <dbReference type="EMBL" id="RKQ61627.1"/>
    </source>
</evidence>
<dbReference type="OrthoDB" id="9807946at2"/>
<comment type="cofactor">
    <cofactor evidence="1">
        <name>FAD</name>
        <dbReference type="ChEBI" id="CHEBI:57692"/>
    </cofactor>
</comment>
<dbReference type="PRINTS" id="PR00368">
    <property type="entry name" value="FADPNR"/>
</dbReference>
<evidence type="ECO:0000313" key="7">
    <source>
        <dbReference type="Proteomes" id="UP000280881"/>
    </source>
</evidence>
<comment type="similarity">
    <text evidence="2">Belongs to the FAD-dependent oxidoreductase family.</text>
</comment>
<name>A0A420W6H3_9BACT</name>
<keyword evidence="3" id="KW-0285">Flavoprotein</keyword>
<evidence type="ECO:0000256" key="3">
    <source>
        <dbReference type="ARBA" id="ARBA00022630"/>
    </source>
</evidence>
<dbReference type="PANTHER" id="PTHR43429:SF3">
    <property type="entry name" value="NITRITE REDUCTASE [NAD(P)H]"/>
    <property type="match status" value="1"/>
</dbReference>
<keyword evidence="7" id="KW-1185">Reference proteome</keyword>
<evidence type="ECO:0000259" key="5">
    <source>
        <dbReference type="Pfam" id="PF07992"/>
    </source>
</evidence>
<dbReference type="GO" id="GO:0016491">
    <property type="term" value="F:oxidoreductase activity"/>
    <property type="evidence" value="ECO:0007669"/>
    <property type="project" value="InterPro"/>
</dbReference>
<dbReference type="Pfam" id="PF07992">
    <property type="entry name" value="Pyr_redox_2"/>
    <property type="match status" value="1"/>
</dbReference>
<comment type="caution">
    <text evidence="6">The sequence shown here is derived from an EMBL/GenBank/DDBJ whole genome shotgun (WGS) entry which is preliminary data.</text>
</comment>
<proteinExistence type="inferred from homology"/>
<dbReference type="PRINTS" id="PR00469">
    <property type="entry name" value="PNDRDTASEII"/>
</dbReference>
<dbReference type="InterPro" id="IPR036188">
    <property type="entry name" value="FAD/NAD-bd_sf"/>
</dbReference>
<dbReference type="PANTHER" id="PTHR43429">
    <property type="entry name" value="PYRIDINE NUCLEOTIDE-DISULFIDE OXIDOREDUCTASE DOMAIN-CONTAINING"/>
    <property type="match status" value="1"/>
</dbReference>
<gene>
    <name evidence="6" type="ORF">C7457_1066</name>
</gene>
<dbReference type="EMBL" id="RBIE01000002">
    <property type="protein sequence ID" value="RKQ61627.1"/>
    <property type="molecule type" value="Genomic_DNA"/>
</dbReference>
<evidence type="ECO:0000256" key="4">
    <source>
        <dbReference type="ARBA" id="ARBA00022827"/>
    </source>
</evidence>
<dbReference type="InterPro" id="IPR050260">
    <property type="entry name" value="FAD-bd_OxRdtase"/>
</dbReference>
<dbReference type="RefSeq" id="WP_121170806.1">
    <property type="nucleotide sequence ID" value="NZ_RBIE01000002.1"/>
</dbReference>
<evidence type="ECO:0000256" key="2">
    <source>
        <dbReference type="ARBA" id="ARBA00006442"/>
    </source>
</evidence>